<keyword evidence="5" id="KW-0472">Membrane</keyword>
<feature type="repeat" description="ANK" evidence="3">
    <location>
        <begin position="484"/>
        <end position="516"/>
    </location>
</feature>
<feature type="region of interest" description="Disordered" evidence="4">
    <location>
        <begin position="212"/>
        <end position="233"/>
    </location>
</feature>
<feature type="compositionally biased region" description="Basic and acidic residues" evidence="4">
    <location>
        <begin position="132"/>
        <end position="147"/>
    </location>
</feature>
<dbReference type="Proteomes" id="UP000807825">
    <property type="component" value="Unassembled WGS sequence"/>
</dbReference>
<comment type="caution">
    <text evidence="6">The sequence shown here is derived from an EMBL/GenBank/DDBJ whole genome shotgun (WGS) entry which is preliminary data.</text>
</comment>
<feature type="repeat" description="ANK" evidence="3">
    <location>
        <begin position="451"/>
        <end position="483"/>
    </location>
</feature>
<evidence type="ECO:0000313" key="6">
    <source>
        <dbReference type="EMBL" id="MBI5249866.1"/>
    </source>
</evidence>
<feature type="region of interest" description="Disordered" evidence="4">
    <location>
        <begin position="246"/>
        <end position="291"/>
    </location>
</feature>
<dbReference type="PANTHER" id="PTHR24173:SF74">
    <property type="entry name" value="ANKYRIN REPEAT DOMAIN-CONTAINING PROTEIN 16"/>
    <property type="match status" value="1"/>
</dbReference>
<evidence type="ECO:0000313" key="7">
    <source>
        <dbReference type="Proteomes" id="UP000807825"/>
    </source>
</evidence>
<reference evidence="6" key="1">
    <citation type="submission" date="2020-07" db="EMBL/GenBank/DDBJ databases">
        <title>Huge and variable diversity of episymbiotic CPR bacteria and DPANN archaea in groundwater ecosystems.</title>
        <authorList>
            <person name="He C.Y."/>
            <person name="Keren R."/>
            <person name="Whittaker M."/>
            <person name="Farag I.F."/>
            <person name="Doudna J."/>
            <person name="Cate J.H.D."/>
            <person name="Banfield J.F."/>
        </authorList>
    </citation>
    <scope>NUCLEOTIDE SEQUENCE</scope>
    <source>
        <strain evidence="6">NC_groundwater_1664_Pr3_B-0.1um_52_9</strain>
    </source>
</reference>
<evidence type="ECO:0000256" key="2">
    <source>
        <dbReference type="ARBA" id="ARBA00023043"/>
    </source>
</evidence>
<feature type="transmembrane region" description="Helical" evidence="5">
    <location>
        <begin position="159"/>
        <end position="180"/>
    </location>
</feature>
<keyword evidence="1" id="KW-0677">Repeat</keyword>
<keyword evidence="5" id="KW-0812">Transmembrane</keyword>
<protein>
    <submittedName>
        <fullName evidence="6">Ankyrin repeat domain-containing protein</fullName>
    </submittedName>
</protein>
<feature type="repeat" description="ANK" evidence="3">
    <location>
        <begin position="391"/>
        <end position="423"/>
    </location>
</feature>
<sequence>MGRRAIDVGDFVKDVRAGTSCSDLMNKYGLAERVLYEILQELVKMKRLAQSDLPTDFSSPSAPDLELASTCKRCGSLLLADSGECTNCLAERVGQLIDEKQKLTKTNTGELGGPKPVAVRSDAVADEDAVCDTDHESHSETPKEKRSVPRTLHRTKRPAWPALLGGAFFAVLVVAAILLYTEAIELPSGPWRAGSVPPPAEKAVALPLQEIVPKDPAAQERTDSATELHVEGRRRDLETQVLIAERSAEQKRDSKEKAPSQPIEQQNHGRDIKPFGEQVTPHVSDKSAAESAIKAANVPTLATIGENGILTDTGKPDQIAARNSEVTPPDPNETAESLPPAPTSEAPEEEEVPSSKDAVKADLPAAVKDGNIAQVNFLLDGGMDVDSLDENGSSLLLIATASGNEPLIDLLLRRGADAGLRDNSGFTALARACEKGNVRSVNLILRHDKRRGTAELLEACEKGKIKWVRLMVDQGADLNAKNAMGATPLMVAAGKGHLELVTLLLNKGADPGAKDSKGFTALGWAFSPLSVDTAPFPVRREIIRLLKQYSKGKVRDPLAH</sequence>
<evidence type="ECO:0000256" key="4">
    <source>
        <dbReference type="SAM" id="MobiDB-lite"/>
    </source>
</evidence>
<feature type="region of interest" description="Disordered" evidence="4">
    <location>
        <begin position="129"/>
        <end position="152"/>
    </location>
</feature>
<feature type="region of interest" description="Disordered" evidence="4">
    <location>
        <begin position="320"/>
        <end position="357"/>
    </location>
</feature>
<evidence type="ECO:0000256" key="3">
    <source>
        <dbReference type="PROSITE-ProRule" id="PRU00023"/>
    </source>
</evidence>
<keyword evidence="5" id="KW-1133">Transmembrane helix</keyword>
<evidence type="ECO:0000256" key="5">
    <source>
        <dbReference type="SAM" id="Phobius"/>
    </source>
</evidence>
<dbReference type="AlphaFoldDB" id="A0A9D6V4J4"/>
<dbReference type="InterPro" id="IPR036770">
    <property type="entry name" value="Ankyrin_rpt-contain_sf"/>
</dbReference>
<accession>A0A9D6V4J4</accession>
<dbReference type="PROSITE" id="PS50297">
    <property type="entry name" value="ANK_REP_REGION"/>
    <property type="match status" value="3"/>
</dbReference>
<keyword evidence="2 3" id="KW-0040">ANK repeat</keyword>
<dbReference type="Gene3D" id="1.25.40.20">
    <property type="entry name" value="Ankyrin repeat-containing domain"/>
    <property type="match status" value="2"/>
</dbReference>
<proteinExistence type="predicted"/>
<dbReference type="EMBL" id="JACRDE010000278">
    <property type="protein sequence ID" value="MBI5249866.1"/>
    <property type="molecule type" value="Genomic_DNA"/>
</dbReference>
<organism evidence="6 7">
    <name type="scientific">Desulfomonile tiedjei</name>
    <dbReference type="NCBI Taxonomy" id="2358"/>
    <lineage>
        <taxon>Bacteria</taxon>
        <taxon>Pseudomonadati</taxon>
        <taxon>Thermodesulfobacteriota</taxon>
        <taxon>Desulfomonilia</taxon>
        <taxon>Desulfomonilales</taxon>
        <taxon>Desulfomonilaceae</taxon>
        <taxon>Desulfomonile</taxon>
    </lineage>
</organism>
<name>A0A9D6V4J4_9BACT</name>
<dbReference type="Pfam" id="PF12796">
    <property type="entry name" value="Ank_2"/>
    <property type="match status" value="2"/>
</dbReference>
<dbReference type="SMART" id="SM00248">
    <property type="entry name" value="ANK"/>
    <property type="match status" value="4"/>
</dbReference>
<evidence type="ECO:0000256" key="1">
    <source>
        <dbReference type="ARBA" id="ARBA00022737"/>
    </source>
</evidence>
<dbReference type="InterPro" id="IPR002110">
    <property type="entry name" value="Ankyrin_rpt"/>
</dbReference>
<dbReference type="PROSITE" id="PS50088">
    <property type="entry name" value="ANK_REPEAT"/>
    <property type="match status" value="3"/>
</dbReference>
<feature type="compositionally biased region" description="Basic and acidic residues" evidence="4">
    <location>
        <begin position="217"/>
        <end position="233"/>
    </location>
</feature>
<feature type="compositionally biased region" description="Basic and acidic residues" evidence="4">
    <location>
        <begin position="246"/>
        <end position="258"/>
    </location>
</feature>
<dbReference type="PANTHER" id="PTHR24173">
    <property type="entry name" value="ANKYRIN REPEAT CONTAINING"/>
    <property type="match status" value="1"/>
</dbReference>
<gene>
    <name evidence="6" type="ORF">HY912_10265</name>
</gene>
<dbReference type="SUPFAM" id="SSF48403">
    <property type="entry name" value="Ankyrin repeat"/>
    <property type="match status" value="1"/>
</dbReference>